<feature type="binding site" evidence="19">
    <location>
        <begin position="207"/>
        <end position="208"/>
    </location>
    <ligand>
        <name>ATP</name>
        <dbReference type="ChEBI" id="CHEBI:30616"/>
    </ligand>
</feature>
<dbReference type="InterPro" id="IPR020536">
    <property type="entry name" value="ThiI_AANH"/>
</dbReference>
<dbReference type="NCBIfam" id="TIGR00342">
    <property type="entry name" value="tRNA uracil 4-sulfurtransferase ThiI"/>
    <property type="match status" value="1"/>
</dbReference>
<dbReference type="PANTHER" id="PTHR43209">
    <property type="entry name" value="TRNA SULFURTRANSFERASE"/>
    <property type="match status" value="1"/>
</dbReference>
<dbReference type="CDD" id="cd11716">
    <property type="entry name" value="THUMP_ThiI"/>
    <property type="match status" value="1"/>
</dbReference>
<evidence type="ECO:0000256" key="13">
    <source>
        <dbReference type="ARBA" id="ARBA00061472"/>
    </source>
</evidence>
<comment type="similarity">
    <text evidence="13 19">Belongs to the ThiI family.</text>
</comment>
<evidence type="ECO:0000259" key="20">
    <source>
        <dbReference type="PROSITE" id="PS51165"/>
    </source>
</evidence>
<dbReference type="SUPFAM" id="SSF52402">
    <property type="entry name" value="Adenine nucleotide alpha hydrolases-like"/>
    <property type="match status" value="1"/>
</dbReference>
<evidence type="ECO:0000256" key="15">
    <source>
        <dbReference type="ARBA" id="ARBA00071867"/>
    </source>
</evidence>
<name>A0A2I1MA33_9FIRM</name>
<dbReference type="CDD" id="cd01712">
    <property type="entry name" value="PPase_ThiI"/>
    <property type="match status" value="1"/>
</dbReference>
<dbReference type="FunFam" id="3.40.50.620:FF:000053">
    <property type="entry name" value="Probable tRNA sulfurtransferase"/>
    <property type="match status" value="1"/>
</dbReference>
<dbReference type="Pfam" id="PF02926">
    <property type="entry name" value="THUMP"/>
    <property type="match status" value="1"/>
</dbReference>
<feature type="domain" description="THUMP" evidence="20">
    <location>
        <begin position="59"/>
        <end position="165"/>
    </location>
</feature>
<evidence type="ECO:0000256" key="14">
    <source>
        <dbReference type="ARBA" id="ARBA00066827"/>
    </source>
</evidence>
<keyword evidence="5 19" id="KW-0808">Transferase</keyword>
<evidence type="ECO:0000256" key="18">
    <source>
        <dbReference type="ARBA" id="ARBA00080570"/>
    </source>
</evidence>
<dbReference type="Pfam" id="PF22025">
    <property type="entry name" value="ThiI_fer"/>
    <property type="match status" value="1"/>
</dbReference>
<keyword evidence="9 19" id="KW-0784">Thiamine biosynthesis</keyword>
<comment type="subcellular location">
    <subcellularLocation>
        <location evidence="1 19">Cytoplasm</location>
    </subcellularLocation>
</comment>
<keyword evidence="4 19" id="KW-0820">tRNA-binding</keyword>
<dbReference type="Proteomes" id="UP000234335">
    <property type="component" value="Unassembled WGS sequence"/>
</dbReference>
<dbReference type="HAMAP" id="MF_00021">
    <property type="entry name" value="ThiI"/>
    <property type="match status" value="1"/>
</dbReference>
<keyword evidence="8 19" id="KW-0694">RNA-binding</keyword>
<evidence type="ECO:0000256" key="7">
    <source>
        <dbReference type="ARBA" id="ARBA00022840"/>
    </source>
</evidence>
<evidence type="ECO:0000256" key="12">
    <source>
        <dbReference type="ARBA" id="ARBA00058382"/>
    </source>
</evidence>
<dbReference type="EMBL" id="PKGS01000002">
    <property type="protein sequence ID" value="PKZ16939.1"/>
    <property type="molecule type" value="Genomic_DNA"/>
</dbReference>
<comment type="function">
    <text evidence="12 19">Catalyzes the ATP-dependent transfer of a sulfur to tRNA to produce 4-thiouridine in position 8 of tRNAs, which functions as a near-UV photosensor. Also catalyzes the transfer of sulfur to the sulfur carrier protein ThiS, forming ThiS-thiocarboxylate. This is a step in the synthesis of thiazole, in the thiamine biosynthesis pathway. The sulfur is donated as persulfide by IscS.</text>
</comment>
<comment type="catalytic activity">
    <reaction evidence="11 19">
        <text>[ThiS sulfur-carrier protein]-C-terminal Gly-Gly-AMP + S-sulfanyl-L-cysteinyl-[cysteine desulfurase] + AH2 = [ThiS sulfur-carrier protein]-C-terminal-Gly-aminoethanethioate + L-cysteinyl-[cysteine desulfurase] + A + AMP + 2 H(+)</text>
        <dbReference type="Rhea" id="RHEA:43340"/>
        <dbReference type="Rhea" id="RHEA-COMP:12157"/>
        <dbReference type="Rhea" id="RHEA-COMP:12158"/>
        <dbReference type="Rhea" id="RHEA-COMP:12910"/>
        <dbReference type="Rhea" id="RHEA-COMP:19908"/>
        <dbReference type="ChEBI" id="CHEBI:13193"/>
        <dbReference type="ChEBI" id="CHEBI:15378"/>
        <dbReference type="ChEBI" id="CHEBI:17499"/>
        <dbReference type="ChEBI" id="CHEBI:29950"/>
        <dbReference type="ChEBI" id="CHEBI:61963"/>
        <dbReference type="ChEBI" id="CHEBI:90618"/>
        <dbReference type="ChEBI" id="CHEBI:232372"/>
        <dbReference type="ChEBI" id="CHEBI:456215"/>
    </reaction>
</comment>
<dbReference type="InterPro" id="IPR003720">
    <property type="entry name" value="tRNA_STrfase"/>
</dbReference>
<evidence type="ECO:0000313" key="21">
    <source>
        <dbReference type="EMBL" id="PKZ16939.1"/>
    </source>
</evidence>
<dbReference type="PANTHER" id="PTHR43209:SF1">
    <property type="entry name" value="TRNA SULFURTRANSFERASE"/>
    <property type="match status" value="1"/>
</dbReference>
<dbReference type="GO" id="GO:0009228">
    <property type="term" value="P:thiamine biosynthetic process"/>
    <property type="evidence" value="ECO:0007669"/>
    <property type="project" value="UniProtKB-KW"/>
</dbReference>
<dbReference type="Pfam" id="PF02568">
    <property type="entry name" value="ThiI"/>
    <property type="match status" value="1"/>
</dbReference>
<dbReference type="Gene3D" id="3.30.2130.30">
    <property type="match status" value="1"/>
</dbReference>
<evidence type="ECO:0000256" key="4">
    <source>
        <dbReference type="ARBA" id="ARBA00022555"/>
    </source>
</evidence>
<evidence type="ECO:0000256" key="10">
    <source>
        <dbReference type="ARBA" id="ARBA00050570"/>
    </source>
</evidence>
<dbReference type="InterPro" id="IPR049962">
    <property type="entry name" value="THUMP_ThiI"/>
</dbReference>
<comment type="catalytic activity">
    <reaction evidence="10 19">
        <text>[ThiI sulfur-carrier protein]-S-sulfanyl-L-cysteine + a uridine in tRNA + 2 reduced [2Fe-2S]-[ferredoxin] + ATP + H(+) = [ThiI sulfur-carrier protein]-L-cysteine + a 4-thiouridine in tRNA + 2 oxidized [2Fe-2S]-[ferredoxin] + AMP + diphosphate</text>
        <dbReference type="Rhea" id="RHEA:24176"/>
        <dbReference type="Rhea" id="RHEA-COMP:10000"/>
        <dbReference type="Rhea" id="RHEA-COMP:10001"/>
        <dbReference type="Rhea" id="RHEA-COMP:13337"/>
        <dbReference type="Rhea" id="RHEA-COMP:13338"/>
        <dbReference type="Rhea" id="RHEA-COMP:13339"/>
        <dbReference type="Rhea" id="RHEA-COMP:13340"/>
        <dbReference type="ChEBI" id="CHEBI:15378"/>
        <dbReference type="ChEBI" id="CHEBI:29950"/>
        <dbReference type="ChEBI" id="CHEBI:30616"/>
        <dbReference type="ChEBI" id="CHEBI:33019"/>
        <dbReference type="ChEBI" id="CHEBI:33737"/>
        <dbReference type="ChEBI" id="CHEBI:33738"/>
        <dbReference type="ChEBI" id="CHEBI:61963"/>
        <dbReference type="ChEBI" id="CHEBI:65315"/>
        <dbReference type="ChEBI" id="CHEBI:136798"/>
        <dbReference type="ChEBI" id="CHEBI:456215"/>
        <dbReference type="EC" id="2.8.1.4"/>
    </reaction>
</comment>
<evidence type="ECO:0000256" key="5">
    <source>
        <dbReference type="ARBA" id="ARBA00022679"/>
    </source>
</evidence>
<dbReference type="InterPro" id="IPR004114">
    <property type="entry name" value="THUMP_dom"/>
</dbReference>
<dbReference type="Gene3D" id="3.40.50.620">
    <property type="entry name" value="HUPs"/>
    <property type="match status" value="1"/>
</dbReference>
<evidence type="ECO:0000313" key="22">
    <source>
        <dbReference type="Proteomes" id="UP000234335"/>
    </source>
</evidence>
<feature type="binding site" evidence="19">
    <location>
        <position position="295"/>
    </location>
    <ligand>
        <name>ATP</name>
        <dbReference type="ChEBI" id="CHEBI:30616"/>
    </ligand>
</feature>
<dbReference type="SUPFAM" id="SSF143437">
    <property type="entry name" value="THUMP domain-like"/>
    <property type="match status" value="1"/>
</dbReference>
<sequence length="386" mass="43845">MQTLLSISFGELFLKGANRKTFFNNALSHILANIKDIGYEDTYVESAKLYIKASEDKFDDLIKEIEKVFGIAYIDEVYRVDKNLDDIFDAAKYIVEKNYSEVNYTFKADTTRVDKSFEFDSPKINAMLGDYLLDEFDNLSVDIHNPDFKVYVDIKNNAYVYSKRHKGLGGLPIGSSGEGLLLLSGGIDSPVAGFMMAKRGMRVNAVHFHSYPFTSKQAHQKAEDLAKLMSYYTGPLKFYSVNLANIYKEIATNCDRRETTILSRRFMMRISNLIAEKYAYQAFITGESLGQVASQTLESITVIEESAKFPILRPLIALDKQDIINTAINIGTYDKSIEPFDDCCSIFAPDKPVTKPKFKYIQRSEEKLDIQKLVDEAIDTMEIIEI</sequence>
<dbReference type="InterPro" id="IPR050102">
    <property type="entry name" value="tRNA_sulfurtransferase_ThiI"/>
</dbReference>
<evidence type="ECO:0000256" key="8">
    <source>
        <dbReference type="ARBA" id="ARBA00022884"/>
    </source>
</evidence>
<evidence type="ECO:0000256" key="3">
    <source>
        <dbReference type="ARBA" id="ARBA00022490"/>
    </source>
</evidence>
<comment type="caution">
    <text evidence="21">The sequence shown here is derived from an EMBL/GenBank/DDBJ whole genome shotgun (WGS) entry which is preliminary data.</text>
</comment>
<dbReference type="GO" id="GO:0052837">
    <property type="term" value="P:thiazole biosynthetic process"/>
    <property type="evidence" value="ECO:0007669"/>
    <property type="project" value="TreeGrafter"/>
</dbReference>
<evidence type="ECO:0000256" key="9">
    <source>
        <dbReference type="ARBA" id="ARBA00022977"/>
    </source>
</evidence>
<dbReference type="InterPro" id="IPR049961">
    <property type="entry name" value="ThiI_N"/>
</dbReference>
<dbReference type="GO" id="GO:0140741">
    <property type="term" value="F:tRNA-uracil-4 sulfurtransferase activity"/>
    <property type="evidence" value="ECO:0007669"/>
    <property type="project" value="UniProtKB-EC"/>
</dbReference>
<dbReference type="GO" id="GO:0000049">
    <property type="term" value="F:tRNA binding"/>
    <property type="evidence" value="ECO:0007669"/>
    <property type="project" value="UniProtKB-UniRule"/>
</dbReference>
<feature type="binding site" evidence="19">
    <location>
        <begin position="182"/>
        <end position="183"/>
    </location>
    <ligand>
        <name>ATP</name>
        <dbReference type="ChEBI" id="CHEBI:30616"/>
    </ligand>
</feature>
<dbReference type="AlphaFoldDB" id="A0A2I1MA33"/>
<keyword evidence="6 19" id="KW-0547">Nucleotide-binding</keyword>
<dbReference type="InterPro" id="IPR054173">
    <property type="entry name" value="ThiI_fer"/>
</dbReference>
<dbReference type="GO" id="GO:0002937">
    <property type="term" value="P:tRNA 4-thiouridine biosynthesis"/>
    <property type="evidence" value="ECO:0007669"/>
    <property type="project" value="TreeGrafter"/>
</dbReference>
<evidence type="ECO:0000256" key="1">
    <source>
        <dbReference type="ARBA" id="ARBA00004496"/>
    </source>
</evidence>
<dbReference type="RefSeq" id="WP_101540038.1">
    <property type="nucleotide sequence ID" value="NZ_CALTZC010000010.1"/>
</dbReference>
<dbReference type="SMART" id="SM00981">
    <property type="entry name" value="THUMP"/>
    <property type="match status" value="1"/>
</dbReference>
<gene>
    <name evidence="19" type="primary">thiI</name>
    <name evidence="21" type="ORF">CYJ34_03900</name>
</gene>
<dbReference type="GO" id="GO:0009229">
    <property type="term" value="P:thiamine diphosphate biosynthetic process"/>
    <property type="evidence" value="ECO:0007669"/>
    <property type="project" value="UniProtKB-UniRule"/>
</dbReference>
<keyword evidence="3 19" id="KW-0963">Cytoplasm</keyword>
<evidence type="ECO:0000256" key="19">
    <source>
        <dbReference type="HAMAP-Rule" id="MF_00021"/>
    </source>
</evidence>
<dbReference type="EC" id="2.8.1.4" evidence="14 19"/>
<evidence type="ECO:0000256" key="2">
    <source>
        <dbReference type="ARBA" id="ARBA00004948"/>
    </source>
</evidence>
<keyword evidence="7 19" id="KW-0067">ATP-binding</keyword>
<reference evidence="21 22" key="1">
    <citation type="submission" date="2017-12" db="EMBL/GenBank/DDBJ databases">
        <title>Phylogenetic diversity of female urinary microbiome.</title>
        <authorList>
            <person name="Thomas-White K."/>
            <person name="Wolfe A.J."/>
        </authorList>
    </citation>
    <scope>NUCLEOTIDE SEQUENCE [LARGE SCALE GENOMIC DNA]</scope>
    <source>
        <strain evidence="21 22">UMB0119</strain>
    </source>
</reference>
<proteinExistence type="inferred from homology"/>
<dbReference type="UniPathway" id="UPA00060"/>
<evidence type="ECO:0000256" key="11">
    <source>
        <dbReference type="ARBA" id="ARBA00052330"/>
    </source>
</evidence>
<dbReference type="GO" id="GO:0004810">
    <property type="term" value="F:CCA tRNA nucleotidyltransferase activity"/>
    <property type="evidence" value="ECO:0007669"/>
    <property type="project" value="InterPro"/>
</dbReference>
<comment type="pathway">
    <text evidence="2 19">Cofactor biosynthesis; thiamine diphosphate biosynthesis.</text>
</comment>
<dbReference type="PROSITE" id="PS51165">
    <property type="entry name" value="THUMP"/>
    <property type="match status" value="1"/>
</dbReference>
<organism evidence="21 22">
    <name type="scientific">Anaerococcus octavius</name>
    <dbReference type="NCBI Taxonomy" id="54007"/>
    <lineage>
        <taxon>Bacteria</taxon>
        <taxon>Bacillati</taxon>
        <taxon>Bacillota</taxon>
        <taxon>Tissierellia</taxon>
        <taxon>Tissierellales</taxon>
        <taxon>Peptoniphilaceae</taxon>
        <taxon>Anaerococcus</taxon>
    </lineage>
</organism>
<feature type="binding site" evidence="19">
    <location>
        <position position="264"/>
    </location>
    <ligand>
        <name>ATP</name>
        <dbReference type="ChEBI" id="CHEBI:30616"/>
    </ligand>
</feature>
<dbReference type="GO" id="GO:0005524">
    <property type="term" value="F:ATP binding"/>
    <property type="evidence" value="ECO:0007669"/>
    <property type="project" value="UniProtKB-UniRule"/>
</dbReference>
<evidence type="ECO:0000256" key="17">
    <source>
        <dbReference type="ARBA" id="ARBA00077849"/>
    </source>
</evidence>
<keyword evidence="22" id="KW-1185">Reference proteome</keyword>
<accession>A0A2I1MA33</accession>
<dbReference type="GO" id="GO:0005829">
    <property type="term" value="C:cytosol"/>
    <property type="evidence" value="ECO:0007669"/>
    <property type="project" value="TreeGrafter"/>
</dbReference>
<protein>
    <recommendedName>
        <fullName evidence="15 19">Probable tRNA sulfurtransferase</fullName>
        <ecNumber evidence="14 19">2.8.1.4</ecNumber>
    </recommendedName>
    <alternativeName>
        <fullName evidence="16 19">Sulfur carrier protein ThiS sulfurtransferase</fullName>
    </alternativeName>
    <alternativeName>
        <fullName evidence="17 19">Thiamine biosynthesis protein ThiI</fullName>
    </alternativeName>
    <alternativeName>
        <fullName evidence="18 19">tRNA 4-thiouridine synthase</fullName>
    </alternativeName>
</protein>
<feature type="binding site" evidence="19">
    <location>
        <position position="286"/>
    </location>
    <ligand>
        <name>ATP</name>
        <dbReference type="ChEBI" id="CHEBI:30616"/>
    </ligand>
</feature>
<evidence type="ECO:0000256" key="16">
    <source>
        <dbReference type="ARBA" id="ARBA00075337"/>
    </source>
</evidence>
<dbReference type="InterPro" id="IPR014729">
    <property type="entry name" value="Rossmann-like_a/b/a_fold"/>
</dbReference>
<evidence type="ECO:0000256" key="6">
    <source>
        <dbReference type="ARBA" id="ARBA00022741"/>
    </source>
</evidence>